<dbReference type="Gene3D" id="3.10.129.10">
    <property type="entry name" value="Hotdog Thioesterase"/>
    <property type="match status" value="1"/>
</dbReference>
<evidence type="ECO:0000256" key="1">
    <source>
        <dbReference type="ARBA" id="ARBA00008324"/>
    </source>
</evidence>
<keyword evidence="2" id="KW-0378">Hydrolase</keyword>
<dbReference type="EMBL" id="VDFW01000004">
    <property type="protein sequence ID" value="TNC28208.1"/>
    <property type="molecule type" value="Genomic_DNA"/>
</dbReference>
<organism evidence="4 5">
    <name type="scientific">Amycolatopsis alkalitolerans</name>
    <dbReference type="NCBI Taxonomy" id="2547244"/>
    <lineage>
        <taxon>Bacteria</taxon>
        <taxon>Bacillati</taxon>
        <taxon>Actinomycetota</taxon>
        <taxon>Actinomycetes</taxon>
        <taxon>Pseudonocardiales</taxon>
        <taxon>Pseudonocardiaceae</taxon>
        <taxon>Amycolatopsis</taxon>
    </lineage>
</organism>
<comment type="similarity">
    <text evidence="1">Belongs to the thioesterase PaaI family.</text>
</comment>
<dbReference type="RefSeq" id="WP_139095825.1">
    <property type="nucleotide sequence ID" value="NZ_VDFW01000004.1"/>
</dbReference>
<sequence>MDEAGTALFHQTIPFTKRLGVEVLEHSREVVISRLAWEESLCTAGGVLHGGVLMSLADSTAAVCAFLNLPEGAQGTTTIESKTNFLRAVREGHATATSRPLHTGRKVIVVETEIRDDETKLIAKVTQTQAVL</sequence>
<name>A0A5C4M517_9PSEU</name>
<reference evidence="4 5" key="1">
    <citation type="submission" date="2019-06" db="EMBL/GenBank/DDBJ databases">
        <title>Amycolatopsis alkalitolerans sp. nov., isolated from Gastrodia elata Blume.</title>
        <authorList>
            <person name="Narsing Rao M.P."/>
            <person name="Li W.J."/>
        </authorList>
    </citation>
    <scope>NUCLEOTIDE SEQUENCE [LARGE SCALE GENOMIC DNA]</scope>
    <source>
        <strain evidence="4 5">SYSUP0005</strain>
    </source>
</reference>
<evidence type="ECO:0000313" key="5">
    <source>
        <dbReference type="Proteomes" id="UP000305546"/>
    </source>
</evidence>
<dbReference type="PANTHER" id="PTHR43240:SF5">
    <property type="entry name" value="1,4-DIHYDROXY-2-NAPHTHOYL-COA THIOESTERASE 1"/>
    <property type="match status" value="1"/>
</dbReference>
<comment type="caution">
    <text evidence="4">The sequence shown here is derived from an EMBL/GenBank/DDBJ whole genome shotgun (WGS) entry which is preliminary data.</text>
</comment>
<dbReference type="CDD" id="cd03443">
    <property type="entry name" value="PaaI_thioesterase"/>
    <property type="match status" value="1"/>
</dbReference>
<dbReference type="NCBIfam" id="TIGR00369">
    <property type="entry name" value="unchar_dom_1"/>
    <property type="match status" value="1"/>
</dbReference>
<keyword evidence="5" id="KW-1185">Reference proteome</keyword>
<dbReference type="Pfam" id="PF03061">
    <property type="entry name" value="4HBT"/>
    <property type="match status" value="1"/>
</dbReference>
<proteinExistence type="inferred from homology"/>
<feature type="domain" description="Thioesterase" evidence="3">
    <location>
        <begin position="45"/>
        <end position="122"/>
    </location>
</feature>
<dbReference type="OrthoDB" id="9813282at2"/>
<dbReference type="InterPro" id="IPR029069">
    <property type="entry name" value="HotDog_dom_sf"/>
</dbReference>
<gene>
    <name evidence="4" type="ORF">FG385_07235</name>
</gene>
<dbReference type="GO" id="GO:0005829">
    <property type="term" value="C:cytosol"/>
    <property type="evidence" value="ECO:0007669"/>
    <property type="project" value="TreeGrafter"/>
</dbReference>
<dbReference type="SUPFAM" id="SSF54637">
    <property type="entry name" value="Thioesterase/thiol ester dehydrase-isomerase"/>
    <property type="match status" value="1"/>
</dbReference>
<evidence type="ECO:0000313" key="4">
    <source>
        <dbReference type="EMBL" id="TNC28208.1"/>
    </source>
</evidence>
<evidence type="ECO:0000259" key="3">
    <source>
        <dbReference type="Pfam" id="PF03061"/>
    </source>
</evidence>
<protein>
    <submittedName>
        <fullName evidence="4">PaaI family thioesterase</fullName>
    </submittedName>
</protein>
<dbReference type="AlphaFoldDB" id="A0A5C4M517"/>
<accession>A0A5C4M517</accession>
<dbReference type="Proteomes" id="UP000305546">
    <property type="component" value="Unassembled WGS sequence"/>
</dbReference>
<evidence type="ECO:0000256" key="2">
    <source>
        <dbReference type="ARBA" id="ARBA00022801"/>
    </source>
</evidence>
<dbReference type="InterPro" id="IPR006683">
    <property type="entry name" value="Thioestr_dom"/>
</dbReference>
<dbReference type="InterPro" id="IPR003736">
    <property type="entry name" value="PAAI_dom"/>
</dbReference>
<dbReference type="PANTHER" id="PTHR43240">
    <property type="entry name" value="1,4-DIHYDROXY-2-NAPHTHOYL-COA THIOESTERASE 1"/>
    <property type="match status" value="1"/>
</dbReference>
<dbReference type="GO" id="GO:0061522">
    <property type="term" value="F:1,4-dihydroxy-2-naphthoyl-CoA thioesterase activity"/>
    <property type="evidence" value="ECO:0007669"/>
    <property type="project" value="TreeGrafter"/>
</dbReference>